<evidence type="ECO:0000256" key="2">
    <source>
        <dbReference type="ARBA" id="ARBA00008170"/>
    </source>
</evidence>
<evidence type="ECO:0000256" key="13">
    <source>
        <dbReference type="ARBA" id="ARBA00023065"/>
    </source>
</evidence>
<feature type="transmembrane region" description="Helical" evidence="15">
    <location>
        <begin position="1340"/>
        <end position="1361"/>
    </location>
</feature>
<evidence type="ECO:0000256" key="1">
    <source>
        <dbReference type="ARBA" id="ARBA00004127"/>
    </source>
</evidence>
<keyword evidence="5 15" id="KW-0812">Transmembrane</keyword>
<dbReference type="PRINTS" id="PR00120">
    <property type="entry name" value="HATPASE"/>
</dbReference>
<dbReference type="GO" id="GO:0016887">
    <property type="term" value="F:ATP hydrolysis activity"/>
    <property type="evidence" value="ECO:0007669"/>
    <property type="project" value="InterPro"/>
</dbReference>
<dbReference type="NCBIfam" id="TIGR01494">
    <property type="entry name" value="ATPase_P-type"/>
    <property type="match status" value="2"/>
</dbReference>
<dbReference type="SFLD" id="SFLDS00003">
    <property type="entry name" value="Haloacid_Dehalogenase"/>
    <property type="match status" value="1"/>
</dbReference>
<feature type="transmembrane region" description="Helical" evidence="15">
    <location>
        <begin position="298"/>
        <end position="321"/>
    </location>
</feature>
<dbReference type="InterPro" id="IPR036412">
    <property type="entry name" value="HAD-like_sf"/>
</dbReference>
<evidence type="ECO:0000313" key="18">
    <source>
        <dbReference type="Proteomes" id="UP000249402"/>
    </source>
</evidence>
<dbReference type="GO" id="GO:0015369">
    <property type="term" value="F:calcium:proton antiporter activity"/>
    <property type="evidence" value="ECO:0007669"/>
    <property type="project" value="InterPro"/>
</dbReference>
<keyword evidence="11" id="KW-1278">Translocase</keyword>
<keyword evidence="13 15" id="KW-0406">Ion transport</keyword>
<comment type="similarity">
    <text evidence="15">Belongs to the cation transport ATPase (P-type) (TC 3.A.3) family.</text>
</comment>
<evidence type="ECO:0000256" key="14">
    <source>
        <dbReference type="ARBA" id="ARBA00023136"/>
    </source>
</evidence>
<dbReference type="InterPro" id="IPR023214">
    <property type="entry name" value="HAD_sf"/>
</dbReference>
<dbReference type="Gene3D" id="1.20.1420.30">
    <property type="entry name" value="NCX, central ion-binding region"/>
    <property type="match status" value="1"/>
</dbReference>
<dbReference type="SMART" id="SM00831">
    <property type="entry name" value="Cation_ATPase_N"/>
    <property type="match status" value="1"/>
</dbReference>
<comment type="subcellular location">
    <subcellularLocation>
        <location evidence="1">Endomembrane system</location>
        <topology evidence="1">Multi-pass membrane protein</topology>
    </subcellularLocation>
    <subcellularLocation>
        <location evidence="15">Membrane</location>
        <topology evidence="15">Multi-pass membrane protein</topology>
    </subcellularLocation>
</comment>
<dbReference type="SUPFAM" id="SSF81665">
    <property type="entry name" value="Calcium ATPase, transmembrane domain M"/>
    <property type="match status" value="1"/>
</dbReference>
<gene>
    <name evidence="17" type="ORF">BO80DRAFT_358022</name>
</gene>
<dbReference type="Gene3D" id="3.40.50.1000">
    <property type="entry name" value="HAD superfamily/HAD-like"/>
    <property type="match status" value="1"/>
</dbReference>
<feature type="transmembrane region" description="Helical" evidence="15">
    <location>
        <begin position="20"/>
        <end position="41"/>
    </location>
</feature>
<dbReference type="InterPro" id="IPR059000">
    <property type="entry name" value="ATPase_P-type_domA"/>
</dbReference>
<dbReference type="GO" id="GO:0006874">
    <property type="term" value="P:intracellular calcium ion homeostasis"/>
    <property type="evidence" value="ECO:0007669"/>
    <property type="project" value="TreeGrafter"/>
</dbReference>
<dbReference type="SUPFAM" id="SSF56784">
    <property type="entry name" value="HAD-like"/>
    <property type="match status" value="1"/>
</dbReference>
<proteinExistence type="inferred from homology"/>
<evidence type="ECO:0000256" key="8">
    <source>
        <dbReference type="ARBA" id="ARBA00022837"/>
    </source>
</evidence>
<dbReference type="InterPro" id="IPR004798">
    <property type="entry name" value="CAX-like"/>
</dbReference>
<keyword evidence="3 15" id="KW-0813">Transport</keyword>
<dbReference type="PROSITE" id="PS00154">
    <property type="entry name" value="ATPASE_E1_E2"/>
    <property type="match status" value="1"/>
</dbReference>
<sequence length="1422" mass="154591">MVFVESAREVPRPSPVTSLWQTIEVTLFSSYTNVLLVFVFLGILSGSQEWNPSVVFILNLLAIFPLASLLSFATEELAKSVGQTVGGLINASFGNAIEMIVGITAVSQGEIHIVQSSMVGSILSGTLLVLGCCFFASGYNKETVVFNVDVTGIMSSLMIVSSAALVIPSTLYSTALYASPNGSEYILRLSHITAVFLLLFYFVYLYFQLSSHAHLFSGTEEEEQEERQLGPFSASLVLVLATLGVTVCSDYLVDGVDGFVEAYGVSRAFLGLIVVPIVGNAGEFATTVKAAKEGKVDLAIGVIVGSTLQIALFVTPFLVLYGWALGEPMSLRFNTFETACFSLAVVVMNCLIREGQSNYFAGVLLCGTYLIIAIAFYVHPDISLNEKPVATHQPLVRGEHGVFEFSAEQLSSLIESRNLETFYALGGLPGLEKGLRTNRNTGLSVDELGLKDHHQSAIVSSIHKISHHHQHGTTQFADRRAVFGDNRLPIARPPTILQLMWMAYNDHVLFLLTGAAIISLALGLYQTFGTKHTRSNPPVEWVEGVAILVAIIVIVLVGAGNDFQKQLQFQKLDRKKHDRHVRVIRSGRSQEVAAHELVVGDIVHMEPGDVIPADGVLIQGHHIRCDESSATGESDLVPKQSGDEVADAIADCRDTKHLDPFVISGSKVAEGVGSFLVLATGTESSYGKILLSLEDDSEFTPLQSRLNVLAKYIAKFGGIAGLVMFVILFIKFLVGLRHSTSSGTEKGQDFLNVFIIALTIVVIAVPEGLPLTVTLSLAFASTRMLKDNNLVRQLRACETMGNATDICSDKTGTLTQNEMTVVAGIIGTTAEFNGPQPQIHGLVGAVPTTAEFMSRLSNNVRSLIRDLVAVNTTAFESEAAGSRSFIGSKTEAALLVFARDHLAMGPLEVERSNHDVVELIPFDAARKFMITVVRLGKMYRAYIKGAPELLLGMCSSSILDPTEDLSIVALEEGMKQDLYQKVDEYASRSLRTIALLFRDFETWPPSQAAEIQPDTLDMDDIMRDLTFIGLAGIRDPLRRGAHDAVETCHRMGVTVRMVTGDNLRTARSIAEECGIITSNEDIALEGHEFRSLTEAQQLEIAPQLKVLARSRPEDKRTLVRRLKELGATVAVTGDGTNDAPALTAADVGFSMGISGTEIAREASAIVLLDDNFGSIVKAIMWGRAVSDAVQKFLQFQITITFTSVGLAFVTSVASSSETSVLTAVQLMWVNLIQDTLAALALATDPPSRKVLDRKPERRSTPLITVPMWKMIIGQSIYQLVVTLVLHFAGNRVFSYSTSHEHSQLQTAVFNTYVWMQIFNLYNTRALGNNINVLEGVHRNWLFIGVNVIMIAGQVIIMFVGGRAFSITRLSGDQWAYSVVLGALSLLVGVLVRFISDVLVERLFGGLAIVMGPLLRLLRVKGE</sequence>
<keyword evidence="18" id="KW-1185">Reference proteome</keyword>
<dbReference type="InterPro" id="IPR044492">
    <property type="entry name" value="P_typ_ATPase_HD_dom"/>
</dbReference>
<dbReference type="InterPro" id="IPR004014">
    <property type="entry name" value="ATPase_P-typ_cation-transptr_N"/>
</dbReference>
<reference evidence="17 18" key="1">
    <citation type="submission" date="2018-02" db="EMBL/GenBank/DDBJ databases">
        <title>The genomes of Aspergillus section Nigri reveals drivers in fungal speciation.</title>
        <authorList>
            <consortium name="DOE Joint Genome Institute"/>
            <person name="Vesth T.C."/>
            <person name="Nybo J."/>
            <person name="Theobald S."/>
            <person name="Brandl J."/>
            <person name="Frisvad J.C."/>
            <person name="Nielsen K.F."/>
            <person name="Lyhne E.K."/>
            <person name="Kogle M.E."/>
            <person name="Kuo A."/>
            <person name="Riley R."/>
            <person name="Clum A."/>
            <person name="Nolan M."/>
            <person name="Lipzen A."/>
            <person name="Salamov A."/>
            <person name="Henrissat B."/>
            <person name="Wiebenga A."/>
            <person name="De vries R.P."/>
            <person name="Grigoriev I.V."/>
            <person name="Mortensen U.H."/>
            <person name="Andersen M.R."/>
            <person name="Baker S.E."/>
        </authorList>
    </citation>
    <scope>NUCLEOTIDE SEQUENCE [LARGE SCALE GENOMIC DNA]</scope>
    <source>
        <strain evidence="17 18">CBS 121593</strain>
    </source>
</reference>
<feature type="transmembrane region" description="Helical" evidence="15">
    <location>
        <begin position="232"/>
        <end position="253"/>
    </location>
</feature>
<dbReference type="VEuPathDB" id="FungiDB:BO80DRAFT_358022"/>
<dbReference type="InterPro" id="IPR006068">
    <property type="entry name" value="ATPase_P-typ_cation-transptr_C"/>
</dbReference>
<evidence type="ECO:0000256" key="5">
    <source>
        <dbReference type="ARBA" id="ARBA00022692"/>
    </source>
</evidence>
<name>A0A395GY96_9EURO</name>
<dbReference type="InterPro" id="IPR004837">
    <property type="entry name" value="NaCa_Exmemb"/>
</dbReference>
<dbReference type="SUPFAM" id="SSF81653">
    <property type="entry name" value="Calcium ATPase, transduction domain A"/>
    <property type="match status" value="1"/>
</dbReference>
<dbReference type="Pfam" id="PF01699">
    <property type="entry name" value="Na_Ca_ex"/>
    <property type="match status" value="2"/>
</dbReference>
<keyword evidence="10" id="KW-0460">Magnesium</keyword>
<organism evidence="17 18">
    <name type="scientific">Aspergillus ibericus CBS 121593</name>
    <dbReference type="NCBI Taxonomy" id="1448316"/>
    <lineage>
        <taxon>Eukaryota</taxon>
        <taxon>Fungi</taxon>
        <taxon>Dikarya</taxon>
        <taxon>Ascomycota</taxon>
        <taxon>Pezizomycotina</taxon>
        <taxon>Eurotiomycetes</taxon>
        <taxon>Eurotiomycetidae</taxon>
        <taxon>Eurotiales</taxon>
        <taxon>Aspergillaceae</taxon>
        <taxon>Aspergillus</taxon>
        <taxon>Aspergillus subgen. Circumdati</taxon>
    </lineage>
</organism>
<keyword evidence="9 15" id="KW-0067">ATP-binding</keyword>
<evidence type="ECO:0000313" key="17">
    <source>
        <dbReference type="EMBL" id="RAL00039.1"/>
    </source>
</evidence>
<feature type="transmembrane region" description="Helical" evidence="15">
    <location>
        <begin position="712"/>
        <end position="734"/>
    </location>
</feature>
<dbReference type="CDD" id="cd02081">
    <property type="entry name" value="P-type_ATPase_Ca_PMCA-like"/>
    <property type="match status" value="1"/>
</dbReference>
<feature type="transmembrane region" description="Helical" evidence="15">
    <location>
        <begin position="1401"/>
        <end position="1417"/>
    </location>
</feature>
<comment type="caution">
    <text evidence="15">Lacks conserved residue(s) required for the propagation of feature annotation.</text>
</comment>
<dbReference type="Pfam" id="PF00122">
    <property type="entry name" value="E1-E2_ATPase"/>
    <property type="match status" value="1"/>
</dbReference>
<dbReference type="FunFam" id="2.70.150.10:FF:000028">
    <property type="entry name" value="Calcium-transporting ATPase"/>
    <property type="match status" value="1"/>
</dbReference>
<protein>
    <recommendedName>
        <fullName evidence="15">Calcium-transporting ATPase</fullName>
        <ecNumber evidence="15">7.2.2.10</ecNumber>
    </recommendedName>
</protein>
<evidence type="ECO:0000256" key="12">
    <source>
        <dbReference type="ARBA" id="ARBA00022989"/>
    </source>
</evidence>
<dbReference type="InterPro" id="IPR023299">
    <property type="entry name" value="ATPase_P-typ_cyto_dom_N"/>
</dbReference>
<keyword evidence="4 15" id="KW-0109">Calcium transport</keyword>
<evidence type="ECO:0000256" key="6">
    <source>
        <dbReference type="ARBA" id="ARBA00022723"/>
    </source>
</evidence>
<dbReference type="SUPFAM" id="SSF81660">
    <property type="entry name" value="Metal cation-transporting ATPase, ATP-binding domain N"/>
    <property type="match status" value="1"/>
</dbReference>
<dbReference type="PANTHER" id="PTHR24093">
    <property type="entry name" value="CATION TRANSPORTING ATPASE"/>
    <property type="match status" value="1"/>
</dbReference>
<feature type="transmembrane region" description="Helical" evidence="15">
    <location>
        <begin position="754"/>
        <end position="780"/>
    </location>
</feature>
<keyword evidence="12 15" id="KW-1133">Transmembrane helix</keyword>
<feature type="transmembrane region" description="Helical" evidence="15">
    <location>
        <begin position="333"/>
        <end position="352"/>
    </location>
</feature>
<dbReference type="InterPro" id="IPR018303">
    <property type="entry name" value="ATPase_P-typ_P_site"/>
</dbReference>
<dbReference type="FunFam" id="3.40.50.1000:FF:000193">
    <property type="entry name" value="Plasma membrane calcium-transporting ATPase 2"/>
    <property type="match status" value="1"/>
</dbReference>
<dbReference type="NCBIfam" id="TIGR00846">
    <property type="entry name" value="caca2"/>
    <property type="match status" value="1"/>
</dbReference>
<dbReference type="PRINTS" id="PR00119">
    <property type="entry name" value="CATATPASE"/>
</dbReference>
<dbReference type="SFLD" id="SFLDF00027">
    <property type="entry name" value="p-type_atpase"/>
    <property type="match status" value="1"/>
</dbReference>
<feature type="transmembrane region" description="Helical" evidence="15">
    <location>
        <begin position="545"/>
        <end position="563"/>
    </location>
</feature>
<feature type="transmembrane region" description="Helical" evidence="15">
    <location>
        <begin position="508"/>
        <end position="525"/>
    </location>
</feature>
<dbReference type="EMBL" id="KZ824443">
    <property type="protein sequence ID" value="RAL00039.1"/>
    <property type="molecule type" value="Genomic_DNA"/>
</dbReference>
<feature type="transmembrane region" description="Helical" evidence="15">
    <location>
        <begin position="118"/>
        <end position="137"/>
    </location>
</feature>
<dbReference type="InterPro" id="IPR008250">
    <property type="entry name" value="ATPase_P-typ_transduc_dom_A_sf"/>
</dbReference>
<evidence type="ECO:0000256" key="3">
    <source>
        <dbReference type="ARBA" id="ARBA00022448"/>
    </source>
</evidence>
<comment type="similarity">
    <text evidence="2">Belongs to the Ca(2+):cation antiporter (CaCA) (TC 2.A.19) family.</text>
</comment>
<dbReference type="NCBIfam" id="TIGR01517">
    <property type="entry name" value="ATPase-IIB_Ca"/>
    <property type="match status" value="1"/>
</dbReference>
<dbReference type="InterPro" id="IPR023298">
    <property type="entry name" value="ATPase_P-typ_TM_dom_sf"/>
</dbReference>
<dbReference type="STRING" id="1448316.A0A395GY96"/>
<dbReference type="Gene3D" id="2.70.150.10">
    <property type="entry name" value="Calcium-transporting ATPase, cytoplasmic transduction domain A"/>
    <property type="match status" value="1"/>
</dbReference>
<evidence type="ECO:0000256" key="9">
    <source>
        <dbReference type="ARBA" id="ARBA00022840"/>
    </source>
</evidence>
<dbReference type="NCBIfam" id="TIGR00378">
    <property type="entry name" value="cax"/>
    <property type="match status" value="1"/>
</dbReference>
<dbReference type="Pfam" id="PF13246">
    <property type="entry name" value="Cation_ATPase"/>
    <property type="match status" value="1"/>
</dbReference>
<feature type="domain" description="Cation-transporting P-type ATPase N-terminal" evidence="16">
    <location>
        <begin position="424"/>
        <end position="524"/>
    </location>
</feature>
<dbReference type="InterPro" id="IPR001757">
    <property type="entry name" value="P_typ_ATPase"/>
</dbReference>
<feature type="transmembrane region" description="Helical" evidence="15">
    <location>
        <begin position="85"/>
        <end position="106"/>
    </location>
</feature>
<keyword evidence="7 15" id="KW-0547">Nucleotide-binding</keyword>
<feature type="transmembrane region" description="Helical" evidence="15">
    <location>
        <begin position="157"/>
        <end position="178"/>
    </location>
</feature>
<dbReference type="Pfam" id="PF00690">
    <property type="entry name" value="Cation_ATPase_N"/>
    <property type="match status" value="1"/>
</dbReference>
<keyword evidence="6" id="KW-0479">Metal-binding</keyword>
<comment type="function">
    <text evidence="15">Catalyzes the hydrolysis of ATP coupled with the transport of calcium.</text>
</comment>
<dbReference type="SFLD" id="SFLDG00002">
    <property type="entry name" value="C1.7:_P-type_atpase_like"/>
    <property type="match status" value="1"/>
</dbReference>
<dbReference type="GO" id="GO:0046872">
    <property type="term" value="F:metal ion binding"/>
    <property type="evidence" value="ECO:0007669"/>
    <property type="project" value="UniProtKB-KW"/>
</dbReference>
<dbReference type="GO" id="GO:0005388">
    <property type="term" value="F:P-type calcium transporter activity"/>
    <property type="evidence" value="ECO:0007669"/>
    <property type="project" value="UniProtKB-EC"/>
</dbReference>
<dbReference type="OrthoDB" id="3352408at2759"/>
<keyword evidence="8 15" id="KW-0106">Calcium</keyword>
<evidence type="ECO:0000256" key="15">
    <source>
        <dbReference type="RuleBase" id="RU361146"/>
    </source>
</evidence>
<dbReference type="GO" id="GO:0012505">
    <property type="term" value="C:endomembrane system"/>
    <property type="evidence" value="ECO:0007669"/>
    <property type="project" value="UniProtKB-SubCell"/>
</dbReference>
<dbReference type="GO" id="GO:0005886">
    <property type="term" value="C:plasma membrane"/>
    <property type="evidence" value="ECO:0007669"/>
    <property type="project" value="TreeGrafter"/>
</dbReference>
<dbReference type="PANTHER" id="PTHR24093:SF369">
    <property type="entry name" value="CALCIUM-TRANSPORTING ATPASE"/>
    <property type="match status" value="1"/>
</dbReference>
<keyword evidence="14 15" id="KW-0472">Membrane</keyword>
<dbReference type="Proteomes" id="UP000249402">
    <property type="component" value="Unassembled WGS sequence"/>
</dbReference>
<evidence type="ECO:0000256" key="11">
    <source>
        <dbReference type="ARBA" id="ARBA00022967"/>
    </source>
</evidence>
<comment type="catalytic activity">
    <reaction evidence="15">
        <text>Ca(2+)(in) + ATP + H2O = Ca(2+)(out) + ADP + phosphate + H(+)</text>
        <dbReference type="Rhea" id="RHEA:18105"/>
        <dbReference type="ChEBI" id="CHEBI:15377"/>
        <dbReference type="ChEBI" id="CHEBI:15378"/>
        <dbReference type="ChEBI" id="CHEBI:29108"/>
        <dbReference type="ChEBI" id="CHEBI:30616"/>
        <dbReference type="ChEBI" id="CHEBI:43474"/>
        <dbReference type="ChEBI" id="CHEBI:456216"/>
        <dbReference type="EC" id="7.2.2.10"/>
    </reaction>
</comment>
<dbReference type="InterPro" id="IPR044880">
    <property type="entry name" value="NCX_ion-bd_dom_sf"/>
</dbReference>
<dbReference type="Gene3D" id="1.20.1110.10">
    <property type="entry name" value="Calcium-transporting ATPase, transmembrane domain"/>
    <property type="match status" value="1"/>
</dbReference>
<feature type="transmembrane region" description="Helical" evidence="15">
    <location>
        <begin position="358"/>
        <end position="378"/>
    </location>
</feature>
<accession>A0A395GY96</accession>
<feature type="transmembrane region" description="Helical" evidence="15">
    <location>
        <begin position="185"/>
        <end position="207"/>
    </location>
</feature>
<dbReference type="GeneID" id="37220730"/>
<evidence type="ECO:0000259" key="16">
    <source>
        <dbReference type="SMART" id="SM00831"/>
    </source>
</evidence>
<dbReference type="GO" id="GO:0005524">
    <property type="term" value="F:ATP binding"/>
    <property type="evidence" value="ECO:0007669"/>
    <property type="project" value="UniProtKB-KW"/>
</dbReference>
<dbReference type="InterPro" id="IPR006408">
    <property type="entry name" value="P-type_ATPase_IIB"/>
</dbReference>
<evidence type="ECO:0000256" key="10">
    <source>
        <dbReference type="ARBA" id="ARBA00022842"/>
    </source>
</evidence>
<feature type="transmembrane region" description="Helical" evidence="15">
    <location>
        <begin position="53"/>
        <end position="73"/>
    </location>
</feature>
<dbReference type="RefSeq" id="XP_025574366.1">
    <property type="nucleotide sequence ID" value="XM_025715865.1"/>
</dbReference>
<dbReference type="Pfam" id="PF00689">
    <property type="entry name" value="Cation_ATPase_C"/>
    <property type="match status" value="1"/>
</dbReference>
<dbReference type="Gene3D" id="3.40.1110.10">
    <property type="entry name" value="Calcium-transporting ATPase, cytoplasmic domain N"/>
    <property type="match status" value="1"/>
</dbReference>
<feature type="transmembrane region" description="Helical" evidence="15">
    <location>
        <begin position="260"/>
        <end position="278"/>
    </location>
</feature>
<evidence type="ECO:0000256" key="7">
    <source>
        <dbReference type="ARBA" id="ARBA00022741"/>
    </source>
</evidence>
<feature type="transmembrane region" description="Helical" evidence="15">
    <location>
        <begin position="1373"/>
        <end position="1395"/>
    </location>
</feature>
<evidence type="ECO:0000256" key="4">
    <source>
        <dbReference type="ARBA" id="ARBA00022568"/>
    </source>
</evidence>
<dbReference type="EC" id="7.2.2.10" evidence="15"/>